<evidence type="ECO:0000256" key="6">
    <source>
        <dbReference type="HAMAP-Rule" id="MF_01872"/>
    </source>
</evidence>
<name>A0A2X2BM07_PROMI</name>
<sequence>MKQKKVKKAGLRKGGFTFKQFFVAHDKCEMKVGTDGVLLGAWAPITKAKTVLDIGTGSGLIALMLAQRAPQVERIDGIELDEDAALQARENALQSQWSSLIHIYHHDIYQYAQQAPTRYDLIVSNPPYFEPAVACRNQEREQARYTKTLTHEGLLDSAQQLITDEGLFCVVLPYLIGEQFIEISQRKGWNVVQRVNIKDSADKPYHRILLAFQRQYQGETKPCNIEELIIRNNDGHYTTQFQSWVTDFYLYY</sequence>
<evidence type="ECO:0000256" key="1">
    <source>
        <dbReference type="ARBA" id="ARBA00022490"/>
    </source>
</evidence>
<dbReference type="EC" id="2.1.1.223" evidence="6"/>
<dbReference type="InterPro" id="IPR022882">
    <property type="entry name" value="tRNA_adenine-N6_MeTrfase"/>
</dbReference>
<accession>A0A2X2BM07</accession>
<organism evidence="7 8">
    <name type="scientific">Proteus mirabilis</name>
    <dbReference type="NCBI Taxonomy" id="584"/>
    <lineage>
        <taxon>Bacteria</taxon>
        <taxon>Pseudomonadati</taxon>
        <taxon>Pseudomonadota</taxon>
        <taxon>Gammaproteobacteria</taxon>
        <taxon>Enterobacterales</taxon>
        <taxon>Morganellaceae</taxon>
        <taxon>Proteus</taxon>
    </lineage>
</organism>
<dbReference type="PROSITE" id="PS00092">
    <property type="entry name" value="N6_MTASE"/>
    <property type="match status" value="1"/>
</dbReference>
<keyword evidence="4 6" id="KW-0949">S-adenosyl-L-methionine</keyword>
<keyword evidence="1 6" id="KW-0963">Cytoplasm</keyword>
<keyword evidence="3 6" id="KW-0808">Transferase</keyword>
<comment type="catalytic activity">
    <reaction evidence="6">
        <text>adenosine(37) in tRNA1(Val) + S-adenosyl-L-methionine = N(6)-methyladenosine(37) in tRNA1(Val) + S-adenosyl-L-homocysteine + H(+)</text>
        <dbReference type="Rhea" id="RHEA:43160"/>
        <dbReference type="Rhea" id="RHEA-COMP:10369"/>
        <dbReference type="Rhea" id="RHEA-COMP:10370"/>
        <dbReference type="ChEBI" id="CHEBI:15378"/>
        <dbReference type="ChEBI" id="CHEBI:57856"/>
        <dbReference type="ChEBI" id="CHEBI:59789"/>
        <dbReference type="ChEBI" id="CHEBI:74411"/>
        <dbReference type="ChEBI" id="CHEBI:74449"/>
        <dbReference type="EC" id="2.1.1.223"/>
    </reaction>
</comment>
<dbReference type="GO" id="GO:0008033">
    <property type="term" value="P:tRNA processing"/>
    <property type="evidence" value="ECO:0007669"/>
    <property type="project" value="UniProtKB-UniRule"/>
</dbReference>
<comment type="subcellular location">
    <subcellularLocation>
        <location evidence="6">Cytoplasm</location>
    </subcellularLocation>
</comment>
<dbReference type="PANTHER" id="PTHR47739">
    <property type="entry name" value="TRNA1(VAL) (ADENINE(37)-N6)-METHYLTRANSFERASE"/>
    <property type="match status" value="1"/>
</dbReference>
<dbReference type="Gene3D" id="3.40.50.150">
    <property type="entry name" value="Vaccinia Virus protein VP39"/>
    <property type="match status" value="1"/>
</dbReference>
<evidence type="ECO:0000256" key="3">
    <source>
        <dbReference type="ARBA" id="ARBA00022679"/>
    </source>
</evidence>
<dbReference type="NCBIfam" id="NF047853">
    <property type="entry name" value="tRm6a37MtseTrmN"/>
    <property type="match status" value="1"/>
</dbReference>
<dbReference type="SUPFAM" id="SSF53335">
    <property type="entry name" value="S-adenosyl-L-methionine-dependent methyltransferases"/>
    <property type="match status" value="1"/>
</dbReference>
<dbReference type="GO" id="GO:0005737">
    <property type="term" value="C:cytoplasm"/>
    <property type="evidence" value="ECO:0007669"/>
    <property type="project" value="UniProtKB-SubCell"/>
</dbReference>
<protein>
    <recommendedName>
        <fullName evidence="6">tRNA1(Val) (adenine(37)-N6)-methyltransferase</fullName>
        <ecNumber evidence="6">2.1.1.223</ecNumber>
    </recommendedName>
    <alternativeName>
        <fullName evidence="6">tRNA m6A37 methyltransferase</fullName>
    </alternativeName>
</protein>
<dbReference type="Proteomes" id="UP000251485">
    <property type="component" value="Unassembled WGS sequence"/>
</dbReference>
<dbReference type="HAMAP" id="MF_01872">
    <property type="entry name" value="tRNA_methyltr_YfiC"/>
    <property type="match status" value="1"/>
</dbReference>
<dbReference type="PANTHER" id="PTHR47739:SF1">
    <property type="entry name" value="TRNA1(VAL) (ADENINE(37)-N6)-METHYLTRANSFERASE"/>
    <property type="match status" value="1"/>
</dbReference>
<comment type="similarity">
    <text evidence="6">Belongs to the methyltransferase superfamily. tRNA (adenine-N(6)-)-methyltransferase family.</text>
</comment>
<proteinExistence type="inferred from homology"/>
<evidence type="ECO:0000256" key="2">
    <source>
        <dbReference type="ARBA" id="ARBA00022603"/>
    </source>
</evidence>
<dbReference type="InterPro" id="IPR007848">
    <property type="entry name" value="Small_mtfrase_dom"/>
</dbReference>
<dbReference type="Pfam" id="PF05175">
    <property type="entry name" value="MTS"/>
    <property type="match status" value="1"/>
</dbReference>
<dbReference type="EMBL" id="UAUE01000010">
    <property type="protein sequence ID" value="SPY95941.1"/>
    <property type="molecule type" value="Genomic_DNA"/>
</dbReference>
<dbReference type="CDD" id="cd02440">
    <property type="entry name" value="AdoMet_MTases"/>
    <property type="match status" value="1"/>
</dbReference>
<evidence type="ECO:0000256" key="4">
    <source>
        <dbReference type="ARBA" id="ARBA00022691"/>
    </source>
</evidence>
<keyword evidence="5 6" id="KW-0819">tRNA processing</keyword>
<dbReference type="InterPro" id="IPR002052">
    <property type="entry name" value="DNA_methylase_N6_adenine_CS"/>
</dbReference>
<gene>
    <name evidence="7" type="primary">hemK_1</name>
    <name evidence="7" type="ORF">NCTC10975_01640</name>
</gene>
<dbReference type="GO" id="GO:0016430">
    <property type="term" value="F:tRNA (adenine-N6)-methyltransferase activity"/>
    <property type="evidence" value="ECO:0007669"/>
    <property type="project" value="UniProtKB-UniRule"/>
</dbReference>
<dbReference type="GO" id="GO:0032259">
    <property type="term" value="P:methylation"/>
    <property type="evidence" value="ECO:0007669"/>
    <property type="project" value="UniProtKB-KW"/>
</dbReference>
<evidence type="ECO:0000256" key="5">
    <source>
        <dbReference type="ARBA" id="ARBA00022694"/>
    </source>
</evidence>
<comment type="function">
    <text evidence="6">Specifically methylates the adenine in position 37 of tRNA(1)(Val) (anticodon cmo5UAC).</text>
</comment>
<dbReference type="RefSeq" id="WP_141192187.1">
    <property type="nucleotide sequence ID" value="NZ_CAXOHV010000002.1"/>
</dbReference>
<reference evidence="7 8" key="1">
    <citation type="submission" date="2018-06" db="EMBL/GenBank/DDBJ databases">
        <authorList>
            <consortium name="Pathogen Informatics"/>
            <person name="Doyle S."/>
        </authorList>
    </citation>
    <scope>NUCLEOTIDE SEQUENCE [LARGE SCALE GENOMIC DNA]</scope>
    <source>
        <strain evidence="7 8">NCTC10975</strain>
    </source>
</reference>
<dbReference type="AlphaFoldDB" id="A0A2X2BM07"/>
<dbReference type="GO" id="GO:0003676">
    <property type="term" value="F:nucleic acid binding"/>
    <property type="evidence" value="ECO:0007669"/>
    <property type="project" value="InterPro"/>
</dbReference>
<dbReference type="InterPro" id="IPR050210">
    <property type="entry name" value="tRNA_Adenine-N(6)_MTase"/>
</dbReference>
<dbReference type="InterPro" id="IPR029063">
    <property type="entry name" value="SAM-dependent_MTases_sf"/>
</dbReference>
<keyword evidence="2 6" id="KW-0489">Methyltransferase</keyword>
<evidence type="ECO:0000313" key="7">
    <source>
        <dbReference type="EMBL" id="SPY95941.1"/>
    </source>
</evidence>
<evidence type="ECO:0000313" key="8">
    <source>
        <dbReference type="Proteomes" id="UP000251485"/>
    </source>
</evidence>